<feature type="domain" description="PucR C-terminal helix-turn-helix" evidence="2">
    <location>
        <begin position="453"/>
        <end position="511"/>
    </location>
</feature>
<dbReference type="InterPro" id="IPR012914">
    <property type="entry name" value="PucR_dom"/>
</dbReference>
<evidence type="ECO:0000259" key="2">
    <source>
        <dbReference type="Pfam" id="PF13556"/>
    </source>
</evidence>
<feature type="domain" description="Purine catabolism PurC-like" evidence="1">
    <location>
        <begin position="2"/>
        <end position="111"/>
    </location>
</feature>
<evidence type="ECO:0000313" key="3">
    <source>
        <dbReference type="EMBL" id="TXN30893.1"/>
    </source>
</evidence>
<proteinExistence type="predicted"/>
<dbReference type="Pfam" id="PF07905">
    <property type="entry name" value="PucR"/>
    <property type="match status" value="1"/>
</dbReference>
<protein>
    <submittedName>
        <fullName evidence="3">PucR family transcriptional regulator</fullName>
    </submittedName>
</protein>
<dbReference type="Gene3D" id="1.10.10.2840">
    <property type="entry name" value="PucR C-terminal helix-turn-helix domain"/>
    <property type="match status" value="1"/>
</dbReference>
<accession>A0A5C8USJ0</accession>
<dbReference type="InterPro" id="IPR042070">
    <property type="entry name" value="PucR_C-HTH_sf"/>
</dbReference>
<reference evidence="3 4" key="1">
    <citation type="submission" date="2019-08" db="EMBL/GenBank/DDBJ databases">
        <title>Bacterial whole genome sequence for Glaciihabitans sp. CHu50b-6-2.</title>
        <authorList>
            <person name="Jin L."/>
        </authorList>
    </citation>
    <scope>NUCLEOTIDE SEQUENCE [LARGE SCALE GENOMIC DNA]</scope>
    <source>
        <strain evidence="3 4">CHu50b-6-2</strain>
    </source>
</reference>
<dbReference type="InterPro" id="IPR051448">
    <property type="entry name" value="CdaR-like_regulators"/>
</dbReference>
<dbReference type="InterPro" id="IPR025736">
    <property type="entry name" value="PucR_C-HTH_dom"/>
</dbReference>
<keyword evidence="4" id="KW-1185">Reference proteome</keyword>
<dbReference type="AlphaFoldDB" id="A0A5C8USJ0"/>
<dbReference type="Pfam" id="PF13556">
    <property type="entry name" value="HTH_30"/>
    <property type="match status" value="1"/>
</dbReference>
<organism evidence="3 4">
    <name type="scientific">Lacisediminihabitans profunda</name>
    <dbReference type="NCBI Taxonomy" id="2594790"/>
    <lineage>
        <taxon>Bacteria</taxon>
        <taxon>Bacillati</taxon>
        <taxon>Actinomycetota</taxon>
        <taxon>Actinomycetes</taxon>
        <taxon>Micrococcales</taxon>
        <taxon>Microbacteriaceae</taxon>
        <taxon>Lacisediminihabitans</taxon>
    </lineage>
</organism>
<evidence type="ECO:0000259" key="1">
    <source>
        <dbReference type="Pfam" id="PF07905"/>
    </source>
</evidence>
<dbReference type="Proteomes" id="UP000321379">
    <property type="component" value="Unassembled WGS sequence"/>
</dbReference>
<dbReference type="PANTHER" id="PTHR33744">
    <property type="entry name" value="CARBOHYDRATE DIACID REGULATOR"/>
    <property type="match status" value="1"/>
</dbReference>
<dbReference type="EMBL" id="VRMG01000005">
    <property type="protein sequence ID" value="TXN30893.1"/>
    <property type="molecule type" value="Genomic_DNA"/>
</dbReference>
<evidence type="ECO:0000313" key="4">
    <source>
        <dbReference type="Proteomes" id="UP000321379"/>
    </source>
</evidence>
<comment type="caution">
    <text evidence="3">The sequence shown here is derived from an EMBL/GenBank/DDBJ whole genome shotgun (WGS) entry which is preliminary data.</text>
</comment>
<dbReference type="PANTHER" id="PTHR33744:SF1">
    <property type="entry name" value="DNA-BINDING TRANSCRIPTIONAL ACTIVATOR ADER"/>
    <property type="match status" value="1"/>
</dbReference>
<gene>
    <name evidence="3" type="ORF">FVP33_04595</name>
</gene>
<name>A0A5C8USJ0_9MICO</name>
<sequence length="517" mass="56277">MPEVLAGESKLDNPVRWVHVTETTGTASLVNGGELLLSTGVGWPQGEHGLDGYVEGLALVGVAGLILELGARFKTAPSRLLEQCRTHDFPLIVLHRETRFIAITEAVHGRIISDQMIALRARDEIHALFTELSLRGSPADFIVAQVGRALGAPVVLENLNHQVVAIESLDFGDDVLIDWEQRSRMAHREFAIRAPDSVESDDDQRWTITPVEARGIRWGYLIALPGQRHPAGRVNVLEQAAVALALSRLADRDADEWTRQSHQHLLTALLGRRYRSETGLAARFEAAGVPVRDRRWVGVAVSHWNAATCGAAARAAAREIGGDALAGVAPTPGSAHLIVALSLPKNLLLTDQALALFARRFALECGIDGDELVVAVGEEAVDVAGLLSSLEEAAELLRHHGSTHSRGLAVFRVKNRPLLRFVNSLGGDPRLQAHSEQMLRPLIDYDLRRGGDLLRVLLSYISHPGNRTQAAASSHLSRSVFYQRISLIEELLGADLNDGETVSALHTALLARRRSTR</sequence>